<evidence type="ECO:0000256" key="1">
    <source>
        <dbReference type="ARBA" id="ARBA00004514"/>
    </source>
</evidence>
<feature type="compositionally biased region" description="Basic and acidic residues" evidence="7">
    <location>
        <begin position="60"/>
        <end position="78"/>
    </location>
</feature>
<feature type="domain" description="Metallo-beta-lactamase" evidence="8">
    <location>
        <begin position="127"/>
        <end position="295"/>
    </location>
</feature>
<feature type="compositionally biased region" description="Low complexity" evidence="7">
    <location>
        <begin position="11"/>
        <end position="33"/>
    </location>
</feature>
<evidence type="ECO:0000313" key="9">
    <source>
        <dbReference type="EMBL" id="PAV65837.1"/>
    </source>
</evidence>
<evidence type="ECO:0000259" key="8">
    <source>
        <dbReference type="SMART" id="SM00849"/>
    </source>
</evidence>
<dbReference type="Pfam" id="PF00753">
    <property type="entry name" value="Lactamase_B"/>
    <property type="match status" value="1"/>
</dbReference>
<dbReference type="InterPro" id="IPR039344">
    <property type="entry name" value="MBLAC1"/>
</dbReference>
<feature type="region of interest" description="Disordered" evidence="7">
    <location>
        <begin position="60"/>
        <end position="87"/>
    </location>
</feature>
<accession>A0A2A2JVX8</accession>
<dbReference type="GO" id="GO:0005829">
    <property type="term" value="C:cytosol"/>
    <property type="evidence" value="ECO:0007669"/>
    <property type="project" value="UniProtKB-SubCell"/>
</dbReference>
<dbReference type="PANTHER" id="PTHR23200:SF48">
    <property type="entry name" value="METALLO-BETA-LACTAMASE DOMAIN-CONTAINING PROTEIN 1"/>
    <property type="match status" value="1"/>
</dbReference>
<dbReference type="CDD" id="cd07711">
    <property type="entry name" value="MBLAC1-like_MBL-fold"/>
    <property type="match status" value="1"/>
</dbReference>
<evidence type="ECO:0000256" key="3">
    <source>
        <dbReference type="ARBA" id="ARBA00014856"/>
    </source>
</evidence>
<dbReference type="Gene3D" id="3.60.15.10">
    <property type="entry name" value="Ribonuclease Z/Hydroxyacylglutathione hydrolase-like"/>
    <property type="match status" value="1"/>
</dbReference>
<dbReference type="OrthoDB" id="10250730at2759"/>
<evidence type="ECO:0000313" key="10">
    <source>
        <dbReference type="Proteomes" id="UP000218231"/>
    </source>
</evidence>
<evidence type="ECO:0000256" key="2">
    <source>
        <dbReference type="ARBA" id="ARBA00011738"/>
    </source>
</evidence>
<dbReference type="InterPro" id="IPR036866">
    <property type="entry name" value="RibonucZ/Hydroxyglut_hydro"/>
</dbReference>
<dbReference type="PANTHER" id="PTHR23200">
    <property type="entry name" value="METALLO-BETA-LACTAMASE DOMAIN-CONTAINING PROTEIN 1"/>
    <property type="match status" value="1"/>
</dbReference>
<comment type="function">
    <text evidence="6">Endoribonuclease that catalyzes the hydrolysis of histone-coding pre-mRNA 3'-end. Involved in histone pre-mRNA processing during the S-phase of the cell cycle, which is required for entering/progressing through S-phase. Cleaves histone pre-mRNA at a major and a minor cleavage site after the 5'-ACCCA-3' and the 5'-ACCCACA-3' sequence, respectively, and located downstream of the stem-loop. May require the presence of the HDE element located at the histone pre-RNA 3'-end to avoid non-specific cleavage.</text>
</comment>
<organism evidence="9 10">
    <name type="scientific">Diploscapter pachys</name>
    <dbReference type="NCBI Taxonomy" id="2018661"/>
    <lineage>
        <taxon>Eukaryota</taxon>
        <taxon>Metazoa</taxon>
        <taxon>Ecdysozoa</taxon>
        <taxon>Nematoda</taxon>
        <taxon>Chromadorea</taxon>
        <taxon>Rhabditida</taxon>
        <taxon>Rhabditina</taxon>
        <taxon>Rhabditomorpha</taxon>
        <taxon>Rhabditoidea</taxon>
        <taxon>Rhabditidae</taxon>
        <taxon>Diploscapter</taxon>
    </lineage>
</organism>
<feature type="region of interest" description="Disordered" evidence="7">
    <location>
        <begin position="100"/>
        <end position="119"/>
    </location>
</feature>
<dbReference type="Proteomes" id="UP000218231">
    <property type="component" value="Unassembled WGS sequence"/>
</dbReference>
<dbReference type="AlphaFoldDB" id="A0A2A2JVX8"/>
<evidence type="ECO:0000256" key="6">
    <source>
        <dbReference type="ARBA" id="ARBA00045869"/>
    </source>
</evidence>
<comment type="caution">
    <text evidence="9">The sequence shown here is derived from an EMBL/GenBank/DDBJ whole genome shotgun (WGS) entry which is preliminary data.</text>
</comment>
<evidence type="ECO:0000256" key="4">
    <source>
        <dbReference type="ARBA" id="ARBA00032988"/>
    </source>
</evidence>
<evidence type="ECO:0000256" key="5">
    <source>
        <dbReference type="ARBA" id="ARBA00044690"/>
    </source>
</evidence>
<gene>
    <name evidence="9" type="ORF">WR25_13514</name>
</gene>
<keyword evidence="10" id="KW-1185">Reference proteome</keyword>
<comment type="subunit">
    <text evidence="2">Homodimer.</text>
</comment>
<proteinExistence type="predicted"/>
<dbReference type="EMBL" id="LIAE01010192">
    <property type="protein sequence ID" value="PAV65837.1"/>
    <property type="molecule type" value="Genomic_DNA"/>
</dbReference>
<dbReference type="InterPro" id="IPR001279">
    <property type="entry name" value="Metallo-B-lactamas"/>
</dbReference>
<dbReference type="STRING" id="2018661.A0A2A2JVX8"/>
<sequence length="315" mass="35395">MFIKRRESRLKSSLPSLPSLSSLPSMSHASLSSPSPPLPPIITALSDEDEDLFFASSEWKSMDEKSNIKSRSKNRDDESASESSAISSYENKMKELSSQLSQVIQQMSREDNLGSAEQTSDGAYEFVSTITLIEDDGKRILVDTGLGTDINGRRSILEGLLTHGITPPAIDIVITTHGHPDHFGTHDYPDAIHFSSFYIHHKTRFNLSSLFDRDWHTVTKNVALFKASGHTSNDIAVFVDNEQKMGRTVISGDIYMREEDQLHPMMWVPLAADEQQQREARRTIACWTDWIIPGQGPPFRVGNKRKMAFQCSNKH</sequence>
<evidence type="ECO:0000256" key="7">
    <source>
        <dbReference type="SAM" id="MobiDB-lite"/>
    </source>
</evidence>
<comment type="catalytic activity">
    <reaction evidence="5">
        <text>a ribonucleotidyl-ribonucleotide-RNA + H2O = a 3'-end ribonucleotide-RNA + a 5'-end 5'-phospho-ribonucleoside-RNA + H(+)</text>
        <dbReference type="Rhea" id="RHEA:68096"/>
        <dbReference type="Rhea" id="RHEA-COMP:15179"/>
        <dbReference type="Rhea" id="RHEA-COMP:17355"/>
        <dbReference type="Rhea" id="RHEA-COMP:17428"/>
        <dbReference type="ChEBI" id="CHEBI:15377"/>
        <dbReference type="ChEBI" id="CHEBI:15378"/>
        <dbReference type="ChEBI" id="CHEBI:74896"/>
        <dbReference type="ChEBI" id="CHEBI:138282"/>
        <dbReference type="ChEBI" id="CHEBI:173118"/>
    </reaction>
    <physiologicalReaction direction="left-to-right" evidence="5">
        <dbReference type="Rhea" id="RHEA:68097"/>
    </physiologicalReaction>
</comment>
<feature type="region of interest" description="Disordered" evidence="7">
    <location>
        <begin position="1"/>
        <end position="43"/>
    </location>
</feature>
<comment type="subcellular location">
    <subcellularLocation>
        <location evidence="1">Cytoplasm</location>
        <location evidence="1">Cytosol</location>
    </subcellularLocation>
</comment>
<dbReference type="SUPFAM" id="SSF56281">
    <property type="entry name" value="Metallo-hydrolase/oxidoreductase"/>
    <property type="match status" value="1"/>
</dbReference>
<protein>
    <recommendedName>
        <fullName evidence="3">Metallo-beta-lactamase domain-containing protein 1</fullName>
    </recommendedName>
    <alternativeName>
        <fullName evidence="4">Endoribonuclease MBLAC1</fullName>
    </alternativeName>
</protein>
<dbReference type="SMART" id="SM00849">
    <property type="entry name" value="Lactamase_B"/>
    <property type="match status" value="1"/>
</dbReference>
<reference evidence="9 10" key="1">
    <citation type="journal article" date="2017" name="Curr. Biol.">
        <title>Genome architecture and evolution of a unichromosomal asexual nematode.</title>
        <authorList>
            <person name="Fradin H."/>
            <person name="Zegar C."/>
            <person name="Gutwein M."/>
            <person name="Lucas J."/>
            <person name="Kovtun M."/>
            <person name="Corcoran D."/>
            <person name="Baugh L.R."/>
            <person name="Kiontke K."/>
            <person name="Gunsalus K."/>
            <person name="Fitch D.H."/>
            <person name="Piano F."/>
        </authorList>
    </citation>
    <scope>NUCLEOTIDE SEQUENCE [LARGE SCALE GENOMIC DNA]</scope>
    <source>
        <strain evidence="9">PF1309</strain>
    </source>
</reference>
<name>A0A2A2JVX8_9BILA</name>